<evidence type="ECO:0000256" key="1">
    <source>
        <dbReference type="ARBA" id="ARBA00010254"/>
    </source>
</evidence>
<evidence type="ECO:0000313" key="5">
    <source>
        <dbReference type="Proteomes" id="UP000034680"/>
    </source>
</evidence>
<dbReference type="EMBL" id="LCUC01000274">
    <property type="protein sequence ID" value="KKY32873.1"/>
    <property type="molecule type" value="Genomic_DNA"/>
</dbReference>
<evidence type="ECO:0000313" key="4">
    <source>
        <dbReference type="EMBL" id="KKY32873.1"/>
    </source>
</evidence>
<dbReference type="PANTHER" id="PTHR10744:SF1">
    <property type="entry name" value="SMALL RIBOSOMAL SUBUNIT PROTEIN US17M"/>
    <property type="match status" value="1"/>
</dbReference>
<name>A0A0G2HCI2_9PEZI</name>
<dbReference type="PANTHER" id="PTHR10744">
    <property type="entry name" value="40S RIBOSOMAL PROTEIN S11 FAMILY MEMBER"/>
    <property type="match status" value="1"/>
</dbReference>
<dbReference type="SUPFAM" id="SSF50249">
    <property type="entry name" value="Nucleic acid-binding proteins"/>
    <property type="match status" value="1"/>
</dbReference>
<keyword evidence="2 4" id="KW-0689">Ribosomal protein</keyword>
<dbReference type="Gene3D" id="2.40.50.140">
    <property type="entry name" value="Nucleic acid-binding proteins"/>
    <property type="match status" value="1"/>
</dbReference>
<accession>A0A0G2HCI2</accession>
<dbReference type="Proteomes" id="UP000034680">
    <property type="component" value="Unassembled WGS sequence"/>
</dbReference>
<dbReference type="OrthoDB" id="274752at2759"/>
<reference evidence="4 5" key="1">
    <citation type="submission" date="2015-05" db="EMBL/GenBank/DDBJ databases">
        <title>Distinctive expansion of gene families associated with plant cell wall degradation and secondary metabolism in the genomes of grapevine trunk pathogens.</title>
        <authorList>
            <person name="Lawrence D.P."/>
            <person name="Travadon R."/>
            <person name="Rolshausen P.E."/>
            <person name="Baumgartner K."/>
        </authorList>
    </citation>
    <scope>NUCLEOTIDE SEQUENCE [LARGE SCALE GENOMIC DNA]</scope>
    <source>
        <strain evidence="4">DA912</strain>
    </source>
</reference>
<dbReference type="STRING" id="1214573.A0A0G2HCI2"/>
<organism evidence="4 5">
    <name type="scientific">Diaporthe ampelina</name>
    <dbReference type="NCBI Taxonomy" id="1214573"/>
    <lineage>
        <taxon>Eukaryota</taxon>
        <taxon>Fungi</taxon>
        <taxon>Dikarya</taxon>
        <taxon>Ascomycota</taxon>
        <taxon>Pezizomycotina</taxon>
        <taxon>Sordariomycetes</taxon>
        <taxon>Sordariomycetidae</taxon>
        <taxon>Diaporthales</taxon>
        <taxon>Diaporthaceae</taxon>
        <taxon>Diaporthe</taxon>
    </lineage>
</organism>
<reference evidence="4 5" key="2">
    <citation type="submission" date="2015-05" db="EMBL/GenBank/DDBJ databases">
        <authorList>
            <person name="Morales-Cruz A."/>
            <person name="Amrine K.C."/>
            <person name="Cantu D."/>
        </authorList>
    </citation>
    <scope>NUCLEOTIDE SEQUENCE [LARGE SCALE GENOMIC DNA]</scope>
    <source>
        <strain evidence="4">DA912</strain>
    </source>
</reference>
<dbReference type="GO" id="GO:0005739">
    <property type="term" value="C:mitochondrion"/>
    <property type="evidence" value="ECO:0007669"/>
    <property type="project" value="TreeGrafter"/>
</dbReference>
<dbReference type="InterPro" id="IPR000266">
    <property type="entry name" value="Ribosomal_uS17"/>
</dbReference>
<comment type="caution">
    <text evidence="4">The sequence shown here is derived from an EMBL/GenBank/DDBJ whole genome shotgun (WGS) entry which is preliminary data.</text>
</comment>
<dbReference type="GO" id="GO:1990904">
    <property type="term" value="C:ribonucleoprotein complex"/>
    <property type="evidence" value="ECO:0007669"/>
    <property type="project" value="UniProtKB-KW"/>
</dbReference>
<dbReference type="InterPro" id="IPR012340">
    <property type="entry name" value="NA-bd_OB-fold"/>
</dbReference>
<dbReference type="GO" id="GO:0003735">
    <property type="term" value="F:structural constituent of ribosome"/>
    <property type="evidence" value="ECO:0007669"/>
    <property type="project" value="InterPro"/>
</dbReference>
<sequence>MSARAVAPAVAAAAKTVTRTASGGISRELSGIVVSAGLARNTVKVQVPKAEWNKKVKKNFQHFERHLVHDPNDSLRTGDIVSISSGWPTSKSKRHVVNRIIAPWGPPIDERPPVPTLAEREAAHAAERAKKVARKQLRARALAMEKAVAKAQRTTDEIARLGGQFGYRTP</sequence>
<dbReference type="Pfam" id="PF00366">
    <property type="entry name" value="Ribosomal_S17"/>
    <property type="match status" value="1"/>
</dbReference>
<dbReference type="GO" id="GO:0006412">
    <property type="term" value="P:translation"/>
    <property type="evidence" value="ECO:0007669"/>
    <property type="project" value="InterPro"/>
</dbReference>
<keyword evidence="5" id="KW-1185">Reference proteome</keyword>
<evidence type="ECO:0000256" key="3">
    <source>
        <dbReference type="ARBA" id="ARBA00023274"/>
    </source>
</evidence>
<gene>
    <name evidence="4" type="ORF">UCDDA912_g07175</name>
</gene>
<dbReference type="AlphaFoldDB" id="A0A0G2HCI2"/>
<evidence type="ECO:0000256" key="2">
    <source>
        <dbReference type="ARBA" id="ARBA00022980"/>
    </source>
</evidence>
<protein>
    <submittedName>
        <fullName evidence="4">Putative ribosomal protein s17</fullName>
    </submittedName>
</protein>
<dbReference type="GO" id="GO:0005840">
    <property type="term" value="C:ribosome"/>
    <property type="evidence" value="ECO:0007669"/>
    <property type="project" value="UniProtKB-KW"/>
</dbReference>
<comment type="similarity">
    <text evidence="1">Belongs to the universal ribosomal protein uS17 family.</text>
</comment>
<proteinExistence type="inferred from homology"/>
<keyword evidence="3" id="KW-0687">Ribonucleoprotein</keyword>